<protein>
    <submittedName>
        <fullName evidence="2">Uncharacterized protein</fullName>
    </submittedName>
</protein>
<evidence type="ECO:0000256" key="1">
    <source>
        <dbReference type="SAM" id="MobiDB-lite"/>
    </source>
</evidence>
<feature type="compositionally biased region" description="Polar residues" evidence="1">
    <location>
        <begin position="175"/>
        <end position="193"/>
    </location>
</feature>
<sequence length="239" mass="26169">MRPSPGQGSARCKQPATMQQARLEVKGRPILCGSQGWLSKRPTAASYATVTPPVAFQPRPKLPWDWNNRMGKEVHEQSDRSPMRGCNLTRPVPFLTAKLSQQGKERSESDMVVSDIDVHTENLVRLDWAELPSARGAQSRKLEHLKIETSQRHCHERQDAVDPGTLHPKHDEQGAHSSTPAPNMKSSRNTDSRGSGLGAASNESRDPQTSAVANLCTTLNGSDSMHLISTREGCLPGNP</sequence>
<comment type="caution">
    <text evidence="2">The sequence shown here is derived from an EMBL/GenBank/DDBJ whole genome shotgun (WGS) entry which is preliminary data.</text>
</comment>
<dbReference type="Proteomes" id="UP000076837">
    <property type="component" value="Unassembled WGS sequence"/>
</dbReference>
<feature type="compositionally biased region" description="Polar residues" evidence="1">
    <location>
        <begin position="207"/>
        <end position="223"/>
    </location>
</feature>
<feature type="region of interest" description="Disordered" evidence="1">
    <location>
        <begin position="148"/>
        <end position="239"/>
    </location>
</feature>
<accession>A0A162W2M8</accession>
<dbReference type="AlphaFoldDB" id="A0A162W2M8"/>
<keyword evidence="3" id="KW-1185">Reference proteome</keyword>
<gene>
    <name evidence="2" type="ORF">ST47_g10144</name>
</gene>
<reference evidence="2 3" key="1">
    <citation type="journal article" date="2016" name="Sci. Rep.">
        <title>Draft genome sequencing and secretome analysis of fungal phytopathogen Ascochyta rabiei provides insight into the necrotrophic effector repertoire.</title>
        <authorList>
            <person name="Verma S."/>
            <person name="Gazara R.K."/>
            <person name="Nizam S."/>
            <person name="Parween S."/>
            <person name="Chattopadhyay D."/>
            <person name="Verma P.K."/>
        </authorList>
    </citation>
    <scope>NUCLEOTIDE SEQUENCE [LARGE SCALE GENOMIC DNA]</scope>
    <source>
        <strain evidence="2 3">ArDII</strain>
    </source>
</reference>
<evidence type="ECO:0000313" key="2">
    <source>
        <dbReference type="EMBL" id="KZM18753.1"/>
    </source>
</evidence>
<evidence type="ECO:0000313" key="3">
    <source>
        <dbReference type="Proteomes" id="UP000076837"/>
    </source>
</evidence>
<name>A0A162W2M8_DIDRA</name>
<dbReference type="EMBL" id="JYNV01000322">
    <property type="protein sequence ID" value="KZM18753.1"/>
    <property type="molecule type" value="Genomic_DNA"/>
</dbReference>
<proteinExistence type="predicted"/>
<feature type="compositionally biased region" description="Basic and acidic residues" evidence="1">
    <location>
        <begin position="148"/>
        <end position="160"/>
    </location>
</feature>
<organism evidence="2 3">
    <name type="scientific">Didymella rabiei</name>
    <name type="common">Chickpea ascochyta blight fungus</name>
    <name type="synonym">Mycosphaerella rabiei</name>
    <dbReference type="NCBI Taxonomy" id="5454"/>
    <lineage>
        <taxon>Eukaryota</taxon>
        <taxon>Fungi</taxon>
        <taxon>Dikarya</taxon>
        <taxon>Ascomycota</taxon>
        <taxon>Pezizomycotina</taxon>
        <taxon>Dothideomycetes</taxon>
        <taxon>Pleosporomycetidae</taxon>
        <taxon>Pleosporales</taxon>
        <taxon>Pleosporineae</taxon>
        <taxon>Didymellaceae</taxon>
        <taxon>Ascochyta</taxon>
    </lineage>
</organism>